<protein>
    <submittedName>
        <fullName evidence="2">Uncharacterized protein</fullName>
    </submittedName>
</protein>
<comment type="caution">
    <text evidence="2">The sequence shown here is derived from an EMBL/GenBank/DDBJ whole genome shotgun (WGS) entry which is preliminary data.</text>
</comment>
<dbReference type="Proteomes" id="UP000030143">
    <property type="component" value="Unassembled WGS sequence"/>
</dbReference>
<feature type="region of interest" description="Disordered" evidence="1">
    <location>
        <begin position="1"/>
        <end position="27"/>
    </location>
</feature>
<gene>
    <name evidence="2" type="ORF">PEX2_023500</name>
</gene>
<organism evidence="2 3">
    <name type="scientific">Penicillium expansum</name>
    <name type="common">Blue mold rot fungus</name>
    <dbReference type="NCBI Taxonomy" id="27334"/>
    <lineage>
        <taxon>Eukaryota</taxon>
        <taxon>Fungi</taxon>
        <taxon>Dikarya</taxon>
        <taxon>Ascomycota</taxon>
        <taxon>Pezizomycotina</taxon>
        <taxon>Eurotiomycetes</taxon>
        <taxon>Eurotiomycetidae</taxon>
        <taxon>Eurotiales</taxon>
        <taxon>Aspergillaceae</taxon>
        <taxon>Penicillium</taxon>
    </lineage>
</organism>
<keyword evidence="3" id="KW-1185">Reference proteome</keyword>
<name>A0A0A2JEG4_PENEN</name>
<proteinExistence type="predicted"/>
<dbReference type="HOGENOM" id="CLU_028989_0_0_1"/>
<dbReference type="EMBL" id="JQFZ01000245">
    <property type="protein sequence ID" value="KGO53822.1"/>
    <property type="molecule type" value="Genomic_DNA"/>
</dbReference>
<dbReference type="RefSeq" id="XP_016596369.1">
    <property type="nucleotide sequence ID" value="XM_016739625.1"/>
</dbReference>
<sequence length="480" mass="53628">MPSFQMAKNKRQSEHTSRTSTLTHRPKTLEPSYRINTFTVLQSDPICRKWPVILRTIMRKMDHTGVCVVTCVRRGRGPGPKDSTITVLVVCNSEKPPSHRENSIARIRELLDKNYLSGVAVEFVQGYFARGGTSLSGRELDRRAVQMLSVLGQSLALKDAHNSGTLGGFLELKMPGQDYITVGLTCFHCVNPSEKGLDPKPLTRVRLWRQNGIAPDDDMRTRLQLEHPSSSAIKEKVRSLEKEIRELEGDKEYIQLCKLVSEGLQGQLGRRTDQIFLNMSKTLSDLKGFLQDIKRFQAAKRASFGPVYAASGFRATASTNGKASNLDWALIEVPHDRVGENKTPDGYYLKDSPKPAKLDDVPLFIHGQRSGYCKGKNHRLESAKLEHEIEDGKPITRNTFEYSIFPQYGIHFSEGGDSGALVLTEDHVVVGMLFGGVVSGSDLKPMFSYWTPIEVLIEDIKNITKATNVRLKMNRPGTSP</sequence>
<dbReference type="AlphaFoldDB" id="A0A0A2JEG4"/>
<dbReference type="STRING" id="27334.A0A0A2JEG4"/>
<dbReference type="InterPro" id="IPR009003">
    <property type="entry name" value="Peptidase_S1_PA"/>
</dbReference>
<evidence type="ECO:0000256" key="1">
    <source>
        <dbReference type="SAM" id="MobiDB-lite"/>
    </source>
</evidence>
<reference evidence="2 3" key="1">
    <citation type="journal article" date="2015" name="Mol. Plant Microbe Interact.">
        <title>Genome, transcriptome, and functional analyses of Penicillium expansum provide new insights into secondary metabolism and pathogenicity.</title>
        <authorList>
            <person name="Ballester A.R."/>
            <person name="Marcet-Houben M."/>
            <person name="Levin E."/>
            <person name="Sela N."/>
            <person name="Selma-Lazaro C."/>
            <person name="Carmona L."/>
            <person name="Wisniewski M."/>
            <person name="Droby S."/>
            <person name="Gonzalez-Candelas L."/>
            <person name="Gabaldon T."/>
        </authorList>
    </citation>
    <scope>NUCLEOTIDE SEQUENCE [LARGE SCALE GENOMIC DNA]</scope>
    <source>
        <strain evidence="2 3">MD-8</strain>
    </source>
</reference>
<evidence type="ECO:0000313" key="2">
    <source>
        <dbReference type="EMBL" id="KGO53822.1"/>
    </source>
</evidence>
<dbReference type="GeneID" id="27675044"/>
<dbReference type="VEuPathDB" id="FungiDB:PEXP_028530"/>
<dbReference type="OrthoDB" id="5424209at2759"/>
<dbReference type="SUPFAM" id="SSF50494">
    <property type="entry name" value="Trypsin-like serine proteases"/>
    <property type="match status" value="1"/>
</dbReference>
<accession>A0A0A2JEG4</accession>
<dbReference type="PhylomeDB" id="A0A0A2JEG4"/>
<evidence type="ECO:0000313" key="3">
    <source>
        <dbReference type="Proteomes" id="UP000030143"/>
    </source>
</evidence>